<dbReference type="EMBL" id="JBFXLU010000084">
    <property type="protein sequence ID" value="KAL2844071.1"/>
    <property type="molecule type" value="Genomic_DNA"/>
</dbReference>
<accession>A0ABR4JVI8</accession>
<comment type="caution">
    <text evidence="2">The sequence shown here is derived from an EMBL/GenBank/DDBJ whole genome shotgun (WGS) entry which is preliminary data.</text>
</comment>
<protein>
    <recommendedName>
        <fullName evidence="4">Short-chain dehydrogenase/reductase family protein</fullName>
    </recommendedName>
</protein>
<evidence type="ECO:0008006" key="4">
    <source>
        <dbReference type="Google" id="ProtNLM"/>
    </source>
</evidence>
<organism evidence="2 3">
    <name type="scientific">Aspergillus pseudoustus</name>
    <dbReference type="NCBI Taxonomy" id="1810923"/>
    <lineage>
        <taxon>Eukaryota</taxon>
        <taxon>Fungi</taxon>
        <taxon>Dikarya</taxon>
        <taxon>Ascomycota</taxon>
        <taxon>Pezizomycotina</taxon>
        <taxon>Eurotiomycetes</taxon>
        <taxon>Eurotiomycetidae</taxon>
        <taxon>Eurotiales</taxon>
        <taxon>Aspergillaceae</taxon>
        <taxon>Aspergillus</taxon>
        <taxon>Aspergillus subgen. Nidulantes</taxon>
    </lineage>
</organism>
<dbReference type="Gene3D" id="3.40.50.720">
    <property type="entry name" value="NAD(P)-binding Rossmann-like Domain"/>
    <property type="match status" value="1"/>
</dbReference>
<keyword evidence="3" id="KW-1185">Reference proteome</keyword>
<gene>
    <name evidence="2" type="ORF">BJY01DRAFT_264078</name>
</gene>
<dbReference type="PRINTS" id="PR00081">
    <property type="entry name" value="GDHRDH"/>
</dbReference>
<evidence type="ECO:0000256" key="1">
    <source>
        <dbReference type="ARBA" id="ARBA00023002"/>
    </source>
</evidence>
<dbReference type="Proteomes" id="UP001610446">
    <property type="component" value="Unassembled WGS sequence"/>
</dbReference>
<dbReference type="Pfam" id="PF00106">
    <property type="entry name" value="adh_short"/>
    <property type="match status" value="1"/>
</dbReference>
<dbReference type="InterPro" id="IPR036291">
    <property type="entry name" value="NAD(P)-bd_dom_sf"/>
</dbReference>
<dbReference type="PANTHER" id="PTHR43157:SF67">
    <property type="entry name" value="DEHYDROGENASE_REDUCTASE FAMILY PROTEIN, PUTATIVE (AFU_ORTHOLOGUE AFUA_3G02580)-RELATED"/>
    <property type="match status" value="1"/>
</dbReference>
<dbReference type="PANTHER" id="PTHR43157">
    <property type="entry name" value="PHOSPHATIDYLINOSITOL-GLYCAN BIOSYNTHESIS CLASS F PROTEIN-RELATED"/>
    <property type="match status" value="1"/>
</dbReference>
<dbReference type="InterPro" id="IPR002347">
    <property type="entry name" value="SDR_fam"/>
</dbReference>
<evidence type="ECO:0000313" key="3">
    <source>
        <dbReference type="Proteomes" id="UP001610446"/>
    </source>
</evidence>
<proteinExistence type="predicted"/>
<name>A0ABR4JVI8_9EURO</name>
<sequence length="325" mass="35733">MGMLSLGFFYSQLFITPSYPTRSFAGETIIVTGSNVGLGYEAARHFVRLGAAKLILAVRDPQAGEKAKQSIESSMKVSGICEVWQLDLASYDSVIAFSRRARELARLDVVVANASLATPQFEMIQGHERTVTVNVIGTMLLNLLLLPTMRRSAQLHPGTKPRLTTVVSETHGWTKFPERNSDSIFAALDDKAMANMQERYETSKLLQVLLLREMVRQAADDLVTINMVNPGFCHSTLTREHDLGVMFVMIQKLLARTTEVGSRTLVAGAEGGVESHGAYMTNGKVNNGALSAFVRSEEGMKIQTNIWLELIEILEAIEPGSTKIL</sequence>
<reference evidence="2 3" key="1">
    <citation type="submission" date="2024-07" db="EMBL/GenBank/DDBJ databases">
        <title>Section-level genome sequencing and comparative genomics of Aspergillus sections Usti and Cavernicolus.</title>
        <authorList>
            <consortium name="Lawrence Berkeley National Laboratory"/>
            <person name="Nybo J.L."/>
            <person name="Vesth T.C."/>
            <person name="Theobald S."/>
            <person name="Frisvad J.C."/>
            <person name="Larsen T.O."/>
            <person name="Kjaerboelling I."/>
            <person name="Rothschild-Mancinelli K."/>
            <person name="Lyhne E.K."/>
            <person name="Kogle M.E."/>
            <person name="Barry K."/>
            <person name="Clum A."/>
            <person name="Na H."/>
            <person name="Ledsgaard L."/>
            <person name="Lin J."/>
            <person name="Lipzen A."/>
            <person name="Kuo A."/>
            <person name="Riley R."/>
            <person name="Mondo S."/>
            <person name="Labutti K."/>
            <person name="Haridas S."/>
            <person name="Pangalinan J."/>
            <person name="Salamov A.A."/>
            <person name="Simmons B.A."/>
            <person name="Magnuson J.K."/>
            <person name="Chen J."/>
            <person name="Drula E."/>
            <person name="Henrissat B."/>
            <person name="Wiebenga A."/>
            <person name="Lubbers R.J."/>
            <person name="Gomes A.C."/>
            <person name="Makela M.R."/>
            <person name="Stajich J."/>
            <person name="Grigoriev I.V."/>
            <person name="Mortensen U.H."/>
            <person name="De Vries R.P."/>
            <person name="Baker S.E."/>
            <person name="Andersen M.R."/>
        </authorList>
    </citation>
    <scope>NUCLEOTIDE SEQUENCE [LARGE SCALE GENOMIC DNA]</scope>
    <source>
        <strain evidence="2 3">CBS 123904</strain>
    </source>
</reference>
<keyword evidence="1" id="KW-0560">Oxidoreductase</keyword>
<dbReference type="SUPFAM" id="SSF51735">
    <property type="entry name" value="NAD(P)-binding Rossmann-fold domains"/>
    <property type="match status" value="1"/>
</dbReference>
<evidence type="ECO:0000313" key="2">
    <source>
        <dbReference type="EMBL" id="KAL2844071.1"/>
    </source>
</evidence>